<protein>
    <recommendedName>
        <fullName evidence="4">DNA gyrase subunit B</fullName>
    </recommendedName>
</protein>
<feature type="transmembrane region" description="Helical" evidence="1">
    <location>
        <begin position="156"/>
        <end position="178"/>
    </location>
</feature>
<proteinExistence type="predicted"/>
<feature type="transmembrane region" description="Helical" evidence="1">
    <location>
        <begin position="132"/>
        <end position="150"/>
    </location>
</feature>
<feature type="transmembrane region" description="Helical" evidence="1">
    <location>
        <begin position="81"/>
        <end position="101"/>
    </location>
</feature>
<organism evidence="2 3">
    <name type="scientific">Pseudaeromonas sharmana</name>
    <dbReference type="NCBI Taxonomy" id="328412"/>
    <lineage>
        <taxon>Bacteria</taxon>
        <taxon>Pseudomonadati</taxon>
        <taxon>Pseudomonadota</taxon>
        <taxon>Gammaproteobacteria</taxon>
        <taxon>Aeromonadales</taxon>
        <taxon>Aeromonadaceae</taxon>
        <taxon>Pseudaeromonas</taxon>
    </lineage>
</organism>
<name>A0ABV8CN82_9GAMM</name>
<reference evidence="3" key="1">
    <citation type="journal article" date="2019" name="Int. J. Syst. Evol. Microbiol.">
        <title>The Global Catalogue of Microorganisms (GCM) 10K type strain sequencing project: providing services to taxonomists for standard genome sequencing and annotation.</title>
        <authorList>
            <consortium name="The Broad Institute Genomics Platform"/>
            <consortium name="The Broad Institute Genome Sequencing Center for Infectious Disease"/>
            <person name="Wu L."/>
            <person name="Ma J."/>
        </authorList>
    </citation>
    <scope>NUCLEOTIDE SEQUENCE [LARGE SCALE GENOMIC DNA]</scope>
    <source>
        <strain evidence="3">CCUG 54939</strain>
    </source>
</reference>
<evidence type="ECO:0008006" key="4">
    <source>
        <dbReference type="Google" id="ProtNLM"/>
    </source>
</evidence>
<sequence>MRRLCVLLAALVLALYPLLVWWGVTHQQLLPALLVLSLGFTMRLILASGSTPVPGQGLRAVAGLGLLLCLLVWWHQQTQWLLWYPVLVNGLGFALFFISLWQPMTVVERIARWQEPALPAAAVGYTRRVTQVWCLFFLLNGAVAGWTIWLGDMRYWSLYNGVISYLAMALLMAGEYLVRRRVRARIDDMERSCH</sequence>
<accession>A0ABV8CN82</accession>
<keyword evidence="1" id="KW-1133">Transmembrane helix</keyword>
<comment type="caution">
    <text evidence="2">The sequence shown here is derived from an EMBL/GenBank/DDBJ whole genome shotgun (WGS) entry which is preliminary data.</text>
</comment>
<gene>
    <name evidence="2" type="ORF">ACFOSS_08800</name>
</gene>
<feature type="transmembrane region" description="Helical" evidence="1">
    <location>
        <begin position="30"/>
        <end position="46"/>
    </location>
</feature>
<feature type="transmembrane region" description="Helical" evidence="1">
    <location>
        <begin position="58"/>
        <end position="75"/>
    </location>
</feature>
<dbReference type="RefSeq" id="WP_377151940.1">
    <property type="nucleotide sequence ID" value="NZ_JBHSAF010000007.1"/>
</dbReference>
<evidence type="ECO:0000313" key="2">
    <source>
        <dbReference type="EMBL" id="MFC3913563.1"/>
    </source>
</evidence>
<dbReference type="Proteomes" id="UP001595692">
    <property type="component" value="Unassembled WGS sequence"/>
</dbReference>
<keyword evidence="3" id="KW-1185">Reference proteome</keyword>
<evidence type="ECO:0000313" key="3">
    <source>
        <dbReference type="Proteomes" id="UP001595692"/>
    </source>
</evidence>
<keyword evidence="1" id="KW-0472">Membrane</keyword>
<dbReference type="EMBL" id="JBHSAF010000007">
    <property type="protein sequence ID" value="MFC3913563.1"/>
    <property type="molecule type" value="Genomic_DNA"/>
</dbReference>
<keyword evidence="1" id="KW-0812">Transmembrane</keyword>
<evidence type="ECO:0000256" key="1">
    <source>
        <dbReference type="SAM" id="Phobius"/>
    </source>
</evidence>